<gene>
    <name evidence="7" type="ORF">THC_0650</name>
</gene>
<dbReference type="InterPro" id="IPR003439">
    <property type="entry name" value="ABC_transporter-like_ATP-bd"/>
</dbReference>
<sequence length="285" mass="32044">MIINVLEVINLRKSYGEREALKGISFNLQKGELFSLLGPNGAGKTTTLRILAGLTTPSSGEIKIFGKSLNGNHLWAKTKIGLVPQQINLDLELSCEENLLIHGLLFKMEFSAIRKKTDELLELAGLKDRKKSRVKELSGGLRRRLLIIRALLHSPEILLLDEPTVGLDPSIRRKIWSFIKQIQGQGTTILLTTHYMEEAEVLSDRVAFISQGKIIEIDTPVNFIKGLGEVALDVFSEKGLITYYFKDKKTAESGFLQYSERNNFVSMRKITLEDVFVKLTEKEGI</sequence>
<feature type="domain" description="ABC transporter" evidence="6">
    <location>
        <begin position="6"/>
        <end position="236"/>
    </location>
</feature>
<accession>A0A0U5AMJ0</accession>
<dbReference type="RefSeq" id="WP_068513242.1">
    <property type="nucleotide sequence ID" value="NZ_AP014945.1"/>
</dbReference>
<keyword evidence="2" id="KW-0813">Transport</keyword>
<name>A0A0U5AMJ0_9BACT</name>
<dbReference type="PANTHER" id="PTHR42711">
    <property type="entry name" value="ABC TRANSPORTER ATP-BINDING PROTEIN"/>
    <property type="match status" value="1"/>
</dbReference>
<reference evidence="8" key="2">
    <citation type="journal article" date="2016" name="Int. J. Syst. Evol. Microbiol.">
        <title>Caldimicrobium thiodismutans sp. nov., a sulfur-disproportionating bacterium isolated from a hot spring.</title>
        <authorList>
            <person name="Kojima H."/>
            <person name="Umezawa K."/>
            <person name="Fukui M."/>
        </authorList>
    </citation>
    <scope>NUCLEOTIDE SEQUENCE [LARGE SCALE GENOMIC DNA]</scope>
    <source>
        <strain evidence="8">TF1</strain>
    </source>
</reference>
<evidence type="ECO:0000313" key="8">
    <source>
        <dbReference type="Proteomes" id="UP000068196"/>
    </source>
</evidence>
<evidence type="ECO:0000313" key="7">
    <source>
        <dbReference type="EMBL" id="BAU23042.1"/>
    </source>
</evidence>
<dbReference type="PANTHER" id="PTHR42711:SF5">
    <property type="entry name" value="ABC TRANSPORTER ATP-BINDING PROTEIN NATA"/>
    <property type="match status" value="1"/>
</dbReference>
<comment type="similarity">
    <text evidence="1">Belongs to the ABC transporter superfamily.</text>
</comment>
<protein>
    <submittedName>
        <fullName evidence="7">ABC transporter</fullName>
    </submittedName>
</protein>
<dbReference type="PROSITE" id="PS50893">
    <property type="entry name" value="ABC_TRANSPORTER_2"/>
    <property type="match status" value="1"/>
</dbReference>
<evidence type="ECO:0000256" key="5">
    <source>
        <dbReference type="ARBA" id="ARBA00022840"/>
    </source>
</evidence>
<dbReference type="InterPro" id="IPR003593">
    <property type="entry name" value="AAA+_ATPase"/>
</dbReference>
<dbReference type="InterPro" id="IPR027417">
    <property type="entry name" value="P-loop_NTPase"/>
</dbReference>
<dbReference type="EMBL" id="AP014945">
    <property type="protein sequence ID" value="BAU23042.1"/>
    <property type="molecule type" value="Genomic_DNA"/>
</dbReference>
<organism evidence="7 8">
    <name type="scientific">Caldimicrobium thiodismutans</name>
    <dbReference type="NCBI Taxonomy" id="1653476"/>
    <lineage>
        <taxon>Bacteria</taxon>
        <taxon>Pseudomonadati</taxon>
        <taxon>Thermodesulfobacteriota</taxon>
        <taxon>Thermodesulfobacteria</taxon>
        <taxon>Thermodesulfobacteriales</taxon>
        <taxon>Thermodesulfobacteriaceae</taxon>
        <taxon>Caldimicrobium</taxon>
    </lineage>
</organism>
<keyword evidence="3" id="KW-0536">Nodulation</keyword>
<dbReference type="SUPFAM" id="SSF52540">
    <property type="entry name" value="P-loop containing nucleoside triphosphate hydrolases"/>
    <property type="match status" value="1"/>
</dbReference>
<evidence type="ECO:0000256" key="2">
    <source>
        <dbReference type="ARBA" id="ARBA00022448"/>
    </source>
</evidence>
<dbReference type="AlphaFoldDB" id="A0A0U5AMJ0"/>
<evidence type="ECO:0000256" key="3">
    <source>
        <dbReference type="ARBA" id="ARBA00022458"/>
    </source>
</evidence>
<reference evidence="7 8" key="1">
    <citation type="journal article" date="2016" name="Int. J. Syst. Evol. Microbiol.">
        <title>Caldimicrobium thiodismutans sp. nov., a sulfur-disproportionating bacterium isolated from a hot spring, and emended description of the genus Caldimicrobium.</title>
        <authorList>
            <person name="Kojima H."/>
            <person name="Umezawa K."/>
            <person name="Fukui M."/>
        </authorList>
    </citation>
    <scope>NUCLEOTIDE SEQUENCE [LARGE SCALE GENOMIC DNA]</scope>
    <source>
        <strain evidence="7 8">TF1</strain>
    </source>
</reference>
<dbReference type="Gene3D" id="3.40.50.300">
    <property type="entry name" value="P-loop containing nucleotide triphosphate hydrolases"/>
    <property type="match status" value="1"/>
</dbReference>
<dbReference type="GO" id="GO:0016887">
    <property type="term" value="F:ATP hydrolysis activity"/>
    <property type="evidence" value="ECO:0007669"/>
    <property type="project" value="InterPro"/>
</dbReference>
<dbReference type="KEGG" id="cthi:THC_0650"/>
<dbReference type="STRING" id="1653476.THC_0650"/>
<dbReference type="InterPro" id="IPR050763">
    <property type="entry name" value="ABC_transporter_ATP-binding"/>
</dbReference>
<evidence type="ECO:0000259" key="6">
    <source>
        <dbReference type="PROSITE" id="PS50893"/>
    </source>
</evidence>
<keyword evidence="5" id="KW-0067">ATP-binding</keyword>
<dbReference type="OrthoDB" id="9804819at2"/>
<dbReference type="GO" id="GO:0005524">
    <property type="term" value="F:ATP binding"/>
    <property type="evidence" value="ECO:0007669"/>
    <property type="project" value="UniProtKB-KW"/>
</dbReference>
<dbReference type="SMART" id="SM00382">
    <property type="entry name" value="AAA"/>
    <property type="match status" value="1"/>
</dbReference>
<keyword evidence="4" id="KW-0547">Nucleotide-binding</keyword>
<evidence type="ECO:0000256" key="4">
    <source>
        <dbReference type="ARBA" id="ARBA00022741"/>
    </source>
</evidence>
<dbReference type="Pfam" id="PF00005">
    <property type="entry name" value="ABC_tran"/>
    <property type="match status" value="1"/>
</dbReference>
<proteinExistence type="inferred from homology"/>
<evidence type="ECO:0000256" key="1">
    <source>
        <dbReference type="ARBA" id="ARBA00005417"/>
    </source>
</evidence>
<dbReference type="Proteomes" id="UP000068196">
    <property type="component" value="Chromosome"/>
</dbReference>
<keyword evidence="8" id="KW-1185">Reference proteome</keyword>